<evidence type="ECO:0000256" key="1">
    <source>
        <dbReference type="ARBA" id="ARBA00001974"/>
    </source>
</evidence>
<dbReference type="PROSITE" id="PS51384">
    <property type="entry name" value="FAD_FR"/>
    <property type="match status" value="1"/>
</dbReference>
<dbReference type="InterPro" id="IPR012675">
    <property type="entry name" value="Beta-grasp_dom_sf"/>
</dbReference>
<comment type="cofactor">
    <cofactor evidence="1">
        <name>FAD</name>
        <dbReference type="ChEBI" id="CHEBI:57692"/>
    </cofactor>
</comment>
<protein>
    <submittedName>
        <fullName evidence="10">PDR/VanB family oxidoreductase</fullName>
    </submittedName>
</protein>
<keyword evidence="3" id="KW-0001">2Fe-2S</keyword>
<comment type="caution">
    <text evidence="10">The sequence shown here is derived from an EMBL/GenBank/DDBJ whole genome shotgun (WGS) entry which is preliminary data.</text>
</comment>
<dbReference type="PANTHER" id="PTHR47354">
    <property type="entry name" value="NADH OXIDOREDUCTASE HCR"/>
    <property type="match status" value="1"/>
</dbReference>
<evidence type="ECO:0000259" key="8">
    <source>
        <dbReference type="PROSITE" id="PS51085"/>
    </source>
</evidence>
<evidence type="ECO:0000256" key="6">
    <source>
        <dbReference type="ARBA" id="ARBA00023004"/>
    </source>
</evidence>
<dbReference type="PROSITE" id="PS51085">
    <property type="entry name" value="2FE2S_FER_2"/>
    <property type="match status" value="1"/>
</dbReference>
<organism evidence="10 11">
    <name type="scientific">Streptomyces milbemycinicus</name>
    <dbReference type="NCBI Taxonomy" id="476552"/>
    <lineage>
        <taxon>Bacteria</taxon>
        <taxon>Bacillati</taxon>
        <taxon>Actinomycetota</taxon>
        <taxon>Actinomycetes</taxon>
        <taxon>Kitasatosporales</taxon>
        <taxon>Streptomycetaceae</taxon>
        <taxon>Streptomyces</taxon>
    </lineage>
</organism>
<dbReference type="InterPro" id="IPR017927">
    <property type="entry name" value="FAD-bd_FR_type"/>
</dbReference>
<evidence type="ECO:0000256" key="7">
    <source>
        <dbReference type="ARBA" id="ARBA00023014"/>
    </source>
</evidence>
<keyword evidence="6" id="KW-0408">Iron</keyword>
<evidence type="ECO:0000256" key="4">
    <source>
        <dbReference type="ARBA" id="ARBA00022723"/>
    </source>
</evidence>
<dbReference type="InterPro" id="IPR008333">
    <property type="entry name" value="Cbr1-like_FAD-bd_dom"/>
</dbReference>
<dbReference type="Gene3D" id="2.40.30.10">
    <property type="entry name" value="Translation factors"/>
    <property type="match status" value="1"/>
</dbReference>
<dbReference type="Pfam" id="PF00970">
    <property type="entry name" value="FAD_binding_6"/>
    <property type="match status" value="1"/>
</dbReference>
<dbReference type="PANTHER" id="PTHR47354:SF1">
    <property type="entry name" value="CARNITINE MONOOXYGENASE REDUCTASE SUBUNIT"/>
    <property type="match status" value="1"/>
</dbReference>
<dbReference type="SUPFAM" id="SSF54292">
    <property type="entry name" value="2Fe-2S ferredoxin-like"/>
    <property type="match status" value="1"/>
</dbReference>
<dbReference type="InterPro" id="IPR039261">
    <property type="entry name" value="FNR_nucleotide-bd"/>
</dbReference>
<dbReference type="InterPro" id="IPR036010">
    <property type="entry name" value="2Fe-2S_ferredoxin-like_sf"/>
</dbReference>
<dbReference type="Proteomes" id="UP001620295">
    <property type="component" value="Unassembled WGS sequence"/>
</dbReference>
<evidence type="ECO:0000256" key="5">
    <source>
        <dbReference type="ARBA" id="ARBA00023002"/>
    </source>
</evidence>
<sequence length="323" mass="34572">MNSADTLVVTGRADAASDVVVLTLRHPTGRELPAWQPGAHIDLLLDESLTRQYSLCGDPADRARWQIAVHRSPDGRGGSAYVHDALTEGAAVQVRGPRNRFPLRPAARYLFVAGGIGITPLVPMTAAAEAAGADWTLLYGGRTRASMAFAGQLADRYGPKVRLVPQDESGLLDLASFLAAPPPDTLVYCCGPEPLLRAAEERCRAWPSGSLHTERFQPRTDIADPAAADGPQTGSGSFELVLARSGLTLTVPPERSVLRAVEAAGISVLYSCEEGTCGTCETDVVEGEVDHRDSVLTDEERELGETMMICVSRCRGRRLVLDL</sequence>
<dbReference type="SUPFAM" id="SSF63380">
    <property type="entry name" value="Riboflavin synthase domain-like"/>
    <property type="match status" value="1"/>
</dbReference>
<keyword evidence="7" id="KW-0411">Iron-sulfur</keyword>
<dbReference type="InterPro" id="IPR050415">
    <property type="entry name" value="MRET"/>
</dbReference>
<dbReference type="RefSeq" id="WP_404747615.1">
    <property type="nucleotide sequence ID" value="NZ_JBJDQH010000010.1"/>
</dbReference>
<keyword evidence="4" id="KW-0479">Metal-binding</keyword>
<name>A0ABW8LTN3_9ACTN</name>
<dbReference type="PROSITE" id="PS00197">
    <property type="entry name" value="2FE2S_FER_1"/>
    <property type="match status" value="1"/>
</dbReference>
<accession>A0ABW8LTN3</accession>
<gene>
    <name evidence="10" type="ORF">ACI2L5_30730</name>
</gene>
<reference evidence="10 11" key="1">
    <citation type="submission" date="2024-11" db="EMBL/GenBank/DDBJ databases">
        <title>The Natural Products Discovery Center: Release of the First 8490 Sequenced Strains for Exploring Actinobacteria Biosynthetic Diversity.</title>
        <authorList>
            <person name="Kalkreuter E."/>
            <person name="Kautsar S.A."/>
            <person name="Yang D."/>
            <person name="Bader C.D."/>
            <person name="Teijaro C.N."/>
            <person name="Fluegel L."/>
            <person name="Davis C.M."/>
            <person name="Simpson J.R."/>
            <person name="Lauterbach L."/>
            <person name="Steele A.D."/>
            <person name="Gui C."/>
            <person name="Meng S."/>
            <person name="Li G."/>
            <person name="Viehrig K."/>
            <person name="Ye F."/>
            <person name="Su P."/>
            <person name="Kiefer A.F."/>
            <person name="Nichols A."/>
            <person name="Cepeda A.J."/>
            <person name="Yan W."/>
            <person name="Fan B."/>
            <person name="Jiang Y."/>
            <person name="Adhikari A."/>
            <person name="Zheng C.-J."/>
            <person name="Schuster L."/>
            <person name="Cowan T.M."/>
            <person name="Smanski M.J."/>
            <person name="Chevrette M.G."/>
            <person name="De Carvalho L.P.S."/>
            <person name="Shen B."/>
        </authorList>
    </citation>
    <scope>NUCLEOTIDE SEQUENCE [LARGE SCALE GENOMIC DNA]</scope>
    <source>
        <strain evidence="10 11">NPDC020863</strain>
    </source>
</reference>
<keyword evidence="11" id="KW-1185">Reference proteome</keyword>
<dbReference type="PRINTS" id="PR00409">
    <property type="entry name" value="PHDIOXRDTASE"/>
</dbReference>
<dbReference type="Gene3D" id="3.40.50.80">
    <property type="entry name" value="Nucleotide-binding domain of ferredoxin-NADP reductase (FNR) module"/>
    <property type="match status" value="1"/>
</dbReference>
<keyword evidence="5" id="KW-0560">Oxidoreductase</keyword>
<evidence type="ECO:0000259" key="9">
    <source>
        <dbReference type="PROSITE" id="PS51384"/>
    </source>
</evidence>
<dbReference type="EMBL" id="JBJDQH010000010">
    <property type="protein sequence ID" value="MFK4269281.1"/>
    <property type="molecule type" value="Genomic_DNA"/>
</dbReference>
<evidence type="ECO:0000256" key="2">
    <source>
        <dbReference type="ARBA" id="ARBA00022630"/>
    </source>
</evidence>
<evidence type="ECO:0000313" key="11">
    <source>
        <dbReference type="Proteomes" id="UP001620295"/>
    </source>
</evidence>
<dbReference type="SUPFAM" id="SSF52343">
    <property type="entry name" value="Ferredoxin reductase-like, C-terminal NADP-linked domain"/>
    <property type="match status" value="1"/>
</dbReference>
<proteinExistence type="predicted"/>
<dbReference type="CDD" id="cd00207">
    <property type="entry name" value="fer2"/>
    <property type="match status" value="1"/>
</dbReference>
<feature type="domain" description="FAD-binding FR-type" evidence="9">
    <location>
        <begin position="2"/>
        <end position="104"/>
    </location>
</feature>
<dbReference type="Gene3D" id="3.10.20.30">
    <property type="match status" value="1"/>
</dbReference>
<dbReference type="InterPro" id="IPR006058">
    <property type="entry name" value="2Fe2S_fd_BS"/>
</dbReference>
<feature type="domain" description="2Fe-2S ferredoxin-type" evidence="8">
    <location>
        <begin position="238"/>
        <end position="323"/>
    </location>
</feature>
<dbReference type="CDD" id="cd06185">
    <property type="entry name" value="PDR_like"/>
    <property type="match status" value="1"/>
</dbReference>
<evidence type="ECO:0000313" key="10">
    <source>
        <dbReference type="EMBL" id="MFK4269281.1"/>
    </source>
</evidence>
<dbReference type="Pfam" id="PF00111">
    <property type="entry name" value="Fer2"/>
    <property type="match status" value="1"/>
</dbReference>
<evidence type="ECO:0000256" key="3">
    <source>
        <dbReference type="ARBA" id="ARBA00022714"/>
    </source>
</evidence>
<dbReference type="InterPro" id="IPR001041">
    <property type="entry name" value="2Fe-2S_ferredoxin-type"/>
</dbReference>
<keyword evidence="2" id="KW-0285">Flavoprotein</keyword>
<dbReference type="InterPro" id="IPR017938">
    <property type="entry name" value="Riboflavin_synthase-like_b-brl"/>
</dbReference>